<evidence type="ECO:0000313" key="5">
    <source>
        <dbReference type="EMBL" id="KAB1218464.1"/>
    </source>
</evidence>
<dbReference type="InterPro" id="IPR006865">
    <property type="entry name" value="DUF629"/>
</dbReference>
<dbReference type="PANTHER" id="PTHR22975:SF9">
    <property type="entry name" value="ECHINUS SPLICE FORM 3"/>
    <property type="match status" value="1"/>
</dbReference>
<dbReference type="InterPro" id="IPR019181">
    <property type="entry name" value="LSM12_ABD"/>
</dbReference>
<dbReference type="Pfam" id="PF09793">
    <property type="entry name" value="AD"/>
    <property type="match status" value="1"/>
</dbReference>
<evidence type="ECO:0000313" key="6">
    <source>
        <dbReference type="Proteomes" id="UP000516437"/>
    </source>
</evidence>
<feature type="compositionally biased region" description="Basic and acidic residues" evidence="3">
    <location>
        <begin position="781"/>
        <end position="796"/>
    </location>
</feature>
<name>A0A6A1VZQ5_9ROSI</name>
<dbReference type="Pfam" id="PF04780">
    <property type="entry name" value="DUF629"/>
    <property type="match status" value="1"/>
</dbReference>
<gene>
    <name evidence="5" type="ORF">CJ030_MR3G026344</name>
</gene>
<dbReference type="PANTHER" id="PTHR22975">
    <property type="entry name" value="UBIQUITIN SPECIFIC PROTEINASE"/>
    <property type="match status" value="1"/>
</dbReference>
<keyword evidence="2" id="KW-0378">Hydrolase</keyword>
<dbReference type="InterPro" id="IPR052398">
    <property type="entry name" value="Ubiquitin_hydrolase_53/54"/>
</dbReference>
<dbReference type="Proteomes" id="UP000516437">
    <property type="component" value="Chromosome 3"/>
</dbReference>
<proteinExistence type="predicted"/>
<organism evidence="5 6">
    <name type="scientific">Morella rubra</name>
    <name type="common">Chinese bayberry</name>
    <dbReference type="NCBI Taxonomy" id="262757"/>
    <lineage>
        <taxon>Eukaryota</taxon>
        <taxon>Viridiplantae</taxon>
        <taxon>Streptophyta</taxon>
        <taxon>Embryophyta</taxon>
        <taxon>Tracheophyta</taxon>
        <taxon>Spermatophyta</taxon>
        <taxon>Magnoliopsida</taxon>
        <taxon>eudicotyledons</taxon>
        <taxon>Gunneridae</taxon>
        <taxon>Pentapetalae</taxon>
        <taxon>rosids</taxon>
        <taxon>fabids</taxon>
        <taxon>Fagales</taxon>
        <taxon>Myricaceae</taxon>
        <taxon>Morella</taxon>
    </lineage>
</organism>
<protein>
    <recommendedName>
        <fullName evidence="4">AD domain-containing protein</fullName>
    </recommendedName>
</protein>
<dbReference type="PROSITE" id="PS52001">
    <property type="entry name" value="AD"/>
    <property type="match status" value="1"/>
</dbReference>
<dbReference type="SMART" id="SM00995">
    <property type="entry name" value="AD"/>
    <property type="match status" value="1"/>
</dbReference>
<dbReference type="EMBL" id="RXIC02000021">
    <property type="protein sequence ID" value="KAB1218464.1"/>
    <property type="molecule type" value="Genomic_DNA"/>
</dbReference>
<sequence>MAPPKKKKRSSSASHPKPTSSAPPPTTGSPQSDPQSAVGLELDPSVKVKCTQALTSLRRGNHTKALKLIRDSLSRHNNSNGDSAILHYTDATIHFETAALIDMSTAKRKHLKKAAESAQRAVALSPSSLTFGLLHVRVLFELEANGDKGCIEAVQECERALLIENPVDPIQDSLEDDEDGLNDSSPELRVEKVKQELRELVEKSRNPTVKGGPESGSESGPPLKTSEEMKALQDRQREIEARINGARKRIKGARFLQELEMSQKSRNEKERERKHEVPELRLRDDRFTERRKRGNGYERSPDSQSSIEHLRTDHIVKLHKNFELVVPEIVDDKSIIEMVENGVWKPVDTLMAAKIVENLSRFEPHSVLDTDSPDKDLSEFKDCPPVGKSSLTEIDEWPSCDDGEREEVLQKIRELLQLFLRKKCFARSHLLEVIRLTKEMLQSHIPESQIKNHGLDGTLLLVRLLEAPQLKHVHEFLEELARSCALRNLSEERYSDERFGSDRAFCVKERIVFSSDLSSLLLDGRYMQAEFFLQHQNADSDDGTAVSSAHDDGENDELLDYDPFVDWLWVDTSMEEVLEVWTTLIEANKDKAMYVSLFLESDFNYLQIKCEEKRECLSKRKVLLDVESLCLEENRKRKQISEHDPQSLMSFLSKRQKELERQGDAVKGSSSSELNIISSVLEHAQADICIEMKIREQKEALTRELCKLDAVILATNITMRLTEQKLALTTVCDYRSILVTLLRSFIREHLEDLVDKDAKAKSDAAEKVLLEELDLEAKERIDKGGDTETQERDKYKDKKKRRVHKKGMDFKEQVALPQESEQGCFSVERGDYPNTNIVVPVSADELKRGEELEMEELERKLNDRLEYQRQIEEEARTGRAMDGSTNPEDFAVGCLLSIKEQVALPAQESADQGCFSVEGGDYPNTKIVVPVSADELKRGKELEMEDLVDKDDTMKSDAAVKVLLEELDLDAKESIDEGCDTWIQVRNKSKDKKYKRGHRKAMDFKEQVTLRQESAEHGCFSVERGDYPNTNIVVPVSADELKRGELERKLDERLEYQRQIEQEARTRRDMDDSTNPEDFAVGCLLSIKTTLGDEFEGQVITFNRDSNILILQEGSKPGPRRSVRFLNASYIKELSFLGQGEDPLDIEKCFVDLTSLQAKEDLAIRKAEAEADRIGVGVTSEAQNIFDALSKTLPVRWDKTVIVVMKEVRVCSPYLSESVSGGTPAANARVKKVLEFERKRWQAHGGGTIGENVTERLPVVSFKPGEEACSSDPQQQPKNSAPPSVPVTPPCFGTFTWPDLRQAEKILESNTKSSMRRQPKNTEHEKTD</sequence>
<feature type="compositionally biased region" description="Basic and acidic residues" evidence="3">
    <location>
        <begin position="186"/>
        <end position="205"/>
    </location>
</feature>
<dbReference type="Pfam" id="PF04781">
    <property type="entry name" value="DUF627"/>
    <property type="match status" value="1"/>
</dbReference>
<keyword evidence="1" id="KW-0833">Ubl conjugation pathway</keyword>
<dbReference type="GO" id="GO:0016787">
    <property type="term" value="F:hydrolase activity"/>
    <property type="evidence" value="ECO:0007669"/>
    <property type="project" value="UniProtKB-KW"/>
</dbReference>
<feature type="compositionally biased region" description="Polar residues" evidence="3">
    <location>
        <begin position="1271"/>
        <end position="1282"/>
    </location>
</feature>
<feature type="compositionally biased region" description="Low complexity" evidence="3">
    <location>
        <begin position="11"/>
        <end position="20"/>
    </location>
</feature>
<feature type="region of interest" description="Disordered" evidence="3">
    <location>
        <begin position="1264"/>
        <end position="1328"/>
    </location>
</feature>
<dbReference type="Pfam" id="PF21166">
    <property type="entry name" value="LSM12_LSM"/>
    <property type="match status" value="1"/>
</dbReference>
<evidence type="ECO:0000256" key="2">
    <source>
        <dbReference type="ARBA" id="ARBA00022801"/>
    </source>
</evidence>
<feature type="compositionally biased region" description="Basic and acidic residues" evidence="3">
    <location>
        <begin position="225"/>
        <end position="234"/>
    </location>
</feature>
<feature type="region of interest" description="Disordered" evidence="3">
    <location>
        <begin position="1"/>
        <end position="42"/>
    </location>
</feature>
<feature type="compositionally biased region" description="Low complexity" evidence="3">
    <location>
        <begin position="211"/>
        <end position="222"/>
    </location>
</feature>
<evidence type="ECO:0000259" key="4">
    <source>
        <dbReference type="PROSITE" id="PS52001"/>
    </source>
</evidence>
<feature type="compositionally biased region" description="Basic and acidic residues" evidence="3">
    <location>
        <begin position="261"/>
        <end position="288"/>
    </location>
</feature>
<reference evidence="5 6" key="1">
    <citation type="journal article" date="2019" name="Plant Biotechnol. J.">
        <title>The red bayberry genome and genetic basis of sex determination.</title>
        <authorList>
            <person name="Jia H.M."/>
            <person name="Jia H.J."/>
            <person name="Cai Q.L."/>
            <person name="Wang Y."/>
            <person name="Zhao H.B."/>
            <person name="Yang W.F."/>
            <person name="Wang G.Y."/>
            <person name="Li Y.H."/>
            <person name="Zhan D.L."/>
            <person name="Shen Y.T."/>
            <person name="Niu Q.F."/>
            <person name="Chang L."/>
            <person name="Qiu J."/>
            <person name="Zhao L."/>
            <person name="Xie H.B."/>
            <person name="Fu W.Y."/>
            <person name="Jin J."/>
            <person name="Li X.W."/>
            <person name="Jiao Y."/>
            <person name="Zhou C.C."/>
            <person name="Tu T."/>
            <person name="Chai C.Y."/>
            <person name="Gao J.L."/>
            <person name="Fan L.J."/>
            <person name="van de Weg E."/>
            <person name="Wang J.Y."/>
            <person name="Gao Z.S."/>
        </authorList>
    </citation>
    <scope>NUCLEOTIDE SEQUENCE [LARGE SCALE GENOMIC DNA]</scope>
    <source>
        <tissue evidence="5">Leaves</tissue>
    </source>
</reference>
<keyword evidence="6" id="KW-1185">Reference proteome</keyword>
<evidence type="ECO:0000256" key="3">
    <source>
        <dbReference type="SAM" id="MobiDB-lite"/>
    </source>
</evidence>
<feature type="compositionally biased region" description="Basic residues" evidence="3">
    <location>
        <begin position="1"/>
        <end position="10"/>
    </location>
</feature>
<accession>A0A6A1VZQ5</accession>
<dbReference type="OrthoDB" id="1057137at2759"/>
<evidence type="ECO:0000256" key="1">
    <source>
        <dbReference type="ARBA" id="ARBA00022786"/>
    </source>
</evidence>
<feature type="region of interest" description="Disordered" evidence="3">
    <location>
        <begin position="168"/>
        <end position="234"/>
    </location>
</feature>
<comment type="caution">
    <text evidence="5">The sequence shown here is derived from an EMBL/GenBank/DDBJ whole genome shotgun (WGS) entry which is preliminary data.</text>
</comment>
<dbReference type="InterPro" id="IPR048478">
    <property type="entry name" value="LSM12_LSM"/>
</dbReference>
<feature type="domain" description="AD" evidence="4">
    <location>
        <begin position="1149"/>
        <end position="1242"/>
    </location>
</feature>
<feature type="region of interest" description="Disordered" evidence="3">
    <location>
        <begin position="258"/>
        <end position="306"/>
    </location>
</feature>
<dbReference type="InterPro" id="IPR006866">
    <property type="entry name" value="DUF627_N"/>
</dbReference>
<dbReference type="InterPro" id="IPR047574">
    <property type="entry name" value="AD"/>
</dbReference>
<feature type="region of interest" description="Disordered" evidence="3">
    <location>
        <begin position="781"/>
        <end position="804"/>
    </location>
</feature>